<dbReference type="InterPro" id="IPR047792">
    <property type="entry name" value="Hvo_1808-like"/>
</dbReference>
<proteinExistence type="predicted"/>
<organism evidence="2 3">
    <name type="scientific">Halopiger aswanensis</name>
    <dbReference type="NCBI Taxonomy" id="148449"/>
    <lineage>
        <taxon>Archaea</taxon>
        <taxon>Methanobacteriati</taxon>
        <taxon>Methanobacteriota</taxon>
        <taxon>Stenosarchaea group</taxon>
        <taxon>Halobacteria</taxon>
        <taxon>Halobacteriales</taxon>
        <taxon>Natrialbaceae</taxon>
        <taxon>Halopiger</taxon>
    </lineage>
</organism>
<feature type="region of interest" description="Disordered" evidence="1">
    <location>
        <begin position="485"/>
        <end position="505"/>
    </location>
</feature>
<dbReference type="RefSeq" id="WP_120245387.1">
    <property type="nucleotide sequence ID" value="NZ_RAPO01000003.1"/>
</dbReference>
<dbReference type="OrthoDB" id="85977at2157"/>
<feature type="compositionally biased region" description="Low complexity" evidence="1">
    <location>
        <begin position="485"/>
        <end position="496"/>
    </location>
</feature>
<evidence type="ECO:0000313" key="2">
    <source>
        <dbReference type="EMBL" id="RKD93360.1"/>
    </source>
</evidence>
<gene>
    <name evidence="2" type="ORF">ATJ93_2984</name>
</gene>
<reference evidence="2 3" key="1">
    <citation type="submission" date="2018-09" db="EMBL/GenBank/DDBJ databases">
        <title>Genomic Encyclopedia of Archaeal and Bacterial Type Strains, Phase II (KMG-II): from individual species to whole genera.</title>
        <authorList>
            <person name="Goeker M."/>
        </authorList>
    </citation>
    <scope>NUCLEOTIDE SEQUENCE [LARGE SCALE GENOMIC DNA]</scope>
    <source>
        <strain evidence="2 3">DSM 13151</strain>
    </source>
</reference>
<protein>
    <recommendedName>
        <fullName evidence="4">Lipoprotein</fullName>
    </recommendedName>
</protein>
<evidence type="ECO:0000313" key="3">
    <source>
        <dbReference type="Proteomes" id="UP000283805"/>
    </source>
</evidence>
<dbReference type="NCBIfam" id="NF038145">
    <property type="entry name" value="Hvo_1808_fam"/>
    <property type="match status" value="1"/>
</dbReference>
<dbReference type="AlphaFoldDB" id="A0A3R7ED54"/>
<dbReference type="PROSITE" id="PS51257">
    <property type="entry name" value="PROKAR_LIPOPROTEIN"/>
    <property type="match status" value="1"/>
</dbReference>
<dbReference type="Proteomes" id="UP000283805">
    <property type="component" value="Unassembled WGS sequence"/>
</dbReference>
<sequence>MGRVRPGRGLKLQLIAVIVLVLLAGCTVPSSPDEFDTDRELGRIGDYAHDDEFAFNASDGLTESELRDLKYRSMARIEVLRGLKFERDVQLEVIDRSEFREQRSGRGPASAFRNELWRGAFVVDGQTDVNRAMDDLYGTSVQGYYINDRIVIVTEDGDDIRIDRRTLVHELVHALQDQRFGLERRGETLDGQRAETGLIEGEASYLPQLYAERCGAEWQCLSRPGESATDADANATTETATGALEQRPYNVGLFLSIYAPYSEGPTFVDALYERDGWTAVDRAHDRRPASTAQLIHPDHYPDDRPVDVEIEDRSSDAWEPVLEGSGGDGDSNESADPRAETVGEATLFASLWADGVIDRPLTQGGTNRSPYNYSAPATAGWAGDTFHVYRDANDENRTGHVWRLAWESETDADEFATAYRSLLETHGGERVESDGATAGEMYRISDDEPFAGAYRLTVTGDTVEIVGAPTVDALEAIHAEHAAPTPSAAVAGGSSAPSPPSAAPA</sequence>
<keyword evidence="3" id="KW-1185">Reference proteome</keyword>
<name>A0A3R7ED54_9EURY</name>
<evidence type="ECO:0000256" key="1">
    <source>
        <dbReference type="SAM" id="MobiDB-lite"/>
    </source>
</evidence>
<dbReference type="EMBL" id="RAPO01000003">
    <property type="protein sequence ID" value="RKD93360.1"/>
    <property type="molecule type" value="Genomic_DNA"/>
</dbReference>
<comment type="caution">
    <text evidence="2">The sequence shown here is derived from an EMBL/GenBank/DDBJ whole genome shotgun (WGS) entry which is preliminary data.</text>
</comment>
<feature type="region of interest" description="Disordered" evidence="1">
    <location>
        <begin position="311"/>
        <end position="339"/>
    </location>
</feature>
<evidence type="ECO:0008006" key="4">
    <source>
        <dbReference type="Google" id="ProtNLM"/>
    </source>
</evidence>
<accession>A0A3R7ED54</accession>